<dbReference type="EMBL" id="LR797022">
    <property type="protein sequence ID" value="CAB4182285.1"/>
    <property type="molecule type" value="Genomic_DNA"/>
</dbReference>
<organism evidence="1">
    <name type="scientific">uncultured Caudovirales phage</name>
    <dbReference type="NCBI Taxonomy" id="2100421"/>
    <lineage>
        <taxon>Viruses</taxon>
        <taxon>Duplodnaviria</taxon>
        <taxon>Heunggongvirae</taxon>
        <taxon>Uroviricota</taxon>
        <taxon>Caudoviricetes</taxon>
        <taxon>Peduoviridae</taxon>
        <taxon>Maltschvirus</taxon>
        <taxon>Maltschvirus maltsch</taxon>
    </lineage>
</organism>
<reference evidence="1" key="1">
    <citation type="submission" date="2020-05" db="EMBL/GenBank/DDBJ databases">
        <authorList>
            <person name="Chiriac C."/>
            <person name="Salcher M."/>
            <person name="Ghai R."/>
            <person name="Kavagutti S V."/>
        </authorList>
    </citation>
    <scope>NUCLEOTIDE SEQUENCE</scope>
</reference>
<name>A0A6J5QND0_9CAUD</name>
<accession>A0A6J5QND0</accession>
<evidence type="ECO:0008006" key="2">
    <source>
        <dbReference type="Google" id="ProtNLM"/>
    </source>
</evidence>
<gene>
    <name evidence="1" type="ORF">UFOVP1071_205</name>
</gene>
<proteinExistence type="predicted"/>
<evidence type="ECO:0000313" key="1">
    <source>
        <dbReference type="EMBL" id="CAB4182285.1"/>
    </source>
</evidence>
<sequence length="107" mass="11471">MSTKANITIDQGSSFTTTINLTDDAGNVLDLTGYSANSQIRRWYTSNTAVDFTTALANGVITLTLTSNTTANLVYGRYVYDVKLTDPANTITRVVEGIVTVTPGVSR</sequence>
<protein>
    <recommendedName>
        <fullName evidence="2">BppU N-terminal domain-containing protein</fullName>
    </recommendedName>
</protein>